<dbReference type="InterPro" id="IPR027417">
    <property type="entry name" value="P-loop_NTPase"/>
</dbReference>
<dbReference type="Pfam" id="PF00931">
    <property type="entry name" value="NB-ARC"/>
    <property type="match status" value="1"/>
</dbReference>
<dbReference type="InterPro" id="IPR058922">
    <property type="entry name" value="WHD_DRP"/>
</dbReference>
<reference evidence="11" key="1">
    <citation type="submission" date="2020-10" db="EMBL/GenBank/DDBJ databases">
        <authorList>
            <person name="Han B."/>
            <person name="Lu T."/>
            <person name="Zhao Q."/>
            <person name="Huang X."/>
            <person name="Zhao Y."/>
        </authorList>
    </citation>
    <scope>NUCLEOTIDE SEQUENCE</scope>
</reference>
<dbReference type="EMBL" id="CAJGYO010000012">
    <property type="protein sequence ID" value="CAD6262169.1"/>
    <property type="molecule type" value="Genomic_DNA"/>
</dbReference>
<dbReference type="GO" id="GO:0051707">
    <property type="term" value="P:response to other organism"/>
    <property type="evidence" value="ECO:0007669"/>
    <property type="project" value="UniProtKB-ARBA"/>
</dbReference>
<dbReference type="Gene3D" id="1.10.8.430">
    <property type="entry name" value="Helical domain of apoptotic protease-activating factors"/>
    <property type="match status" value="1"/>
</dbReference>
<keyword evidence="2" id="KW-0433">Leucine-rich repeat</keyword>
<dbReference type="InterPro" id="IPR042197">
    <property type="entry name" value="Apaf_helical"/>
</dbReference>
<protein>
    <recommendedName>
        <fullName evidence="13">AAA+ ATPase domain-containing protein</fullName>
    </recommendedName>
</protein>
<evidence type="ECO:0008006" key="13">
    <source>
        <dbReference type="Google" id="ProtNLM"/>
    </source>
</evidence>
<dbReference type="PANTHER" id="PTHR36766">
    <property type="entry name" value="PLANT BROAD-SPECTRUM MILDEW RESISTANCE PROTEIN RPW8"/>
    <property type="match status" value="1"/>
</dbReference>
<keyword evidence="5" id="KW-0611">Plant defense</keyword>
<dbReference type="Pfam" id="PF18052">
    <property type="entry name" value="Rx_N"/>
    <property type="match status" value="1"/>
</dbReference>
<dbReference type="SUPFAM" id="SSF52540">
    <property type="entry name" value="P-loop containing nucleoside triphosphate hydrolases"/>
    <property type="match status" value="1"/>
</dbReference>
<evidence type="ECO:0000256" key="1">
    <source>
        <dbReference type="ARBA" id="ARBA00008894"/>
    </source>
</evidence>
<dbReference type="Pfam" id="PF25019">
    <property type="entry name" value="LRR_R13L1-DRL21"/>
    <property type="match status" value="1"/>
</dbReference>
<dbReference type="OrthoDB" id="684683at2759"/>
<evidence type="ECO:0000256" key="2">
    <source>
        <dbReference type="ARBA" id="ARBA00022614"/>
    </source>
</evidence>
<evidence type="ECO:0000259" key="9">
    <source>
        <dbReference type="Pfam" id="PF23559"/>
    </source>
</evidence>
<dbReference type="InterPro" id="IPR032675">
    <property type="entry name" value="LRR_dom_sf"/>
</dbReference>
<dbReference type="SUPFAM" id="SSF52058">
    <property type="entry name" value="L domain-like"/>
    <property type="match status" value="1"/>
</dbReference>
<dbReference type="Proteomes" id="UP000604825">
    <property type="component" value="Unassembled WGS sequence"/>
</dbReference>
<dbReference type="InterPro" id="IPR041118">
    <property type="entry name" value="Rx_N"/>
</dbReference>
<dbReference type="GO" id="GO:0005524">
    <property type="term" value="F:ATP binding"/>
    <property type="evidence" value="ECO:0007669"/>
    <property type="project" value="UniProtKB-KW"/>
</dbReference>
<evidence type="ECO:0000256" key="5">
    <source>
        <dbReference type="ARBA" id="ARBA00022821"/>
    </source>
</evidence>
<dbReference type="InterPro" id="IPR002182">
    <property type="entry name" value="NB-ARC"/>
</dbReference>
<evidence type="ECO:0000313" key="11">
    <source>
        <dbReference type="EMBL" id="CAD6262169.1"/>
    </source>
</evidence>
<evidence type="ECO:0000256" key="4">
    <source>
        <dbReference type="ARBA" id="ARBA00022741"/>
    </source>
</evidence>
<dbReference type="PRINTS" id="PR00364">
    <property type="entry name" value="DISEASERSIST"/>
</dbReference>
<evidence type="ECO:0000259" key="7">
    <source>
        <dbReference type="Pfam" id="PF00931"/>
    </source>
</evidence>
<dbReference type="Gene3D" id="3.40.50.300">
    <property type="entry name" value="P-loop containing nucleotide triphosphate hydrolases"/>
    <property type="match status" value="1"/>
</dbReference>
<keyword evidence="6" id="KW-0067">ATP-binding</keyword>
<gene>
    <name evidence="11" type="ORF">NCGR_LOCUS45547</name>
</gene>
<dbReference type="Gene3D" id="3.80.10.10">
    <property type="entry name" value="Ribonuclease Inhibitor"/>
    <property type="match status" value="2"/>
</dbReference>
<evidence type="ECO:0000256" key="3">
    <source>
        <dbReference type="ARBA" id="ARBA00022737"/>
    </source>
</evidence>
<feature type="domain" description="Disease resistance N-terminal" evidence="8">
    <location>
        <begin position="26"/>
        <end position="91"/>
    </location>
</feature>
<dbReference type="GO" id="GO:0043531">
    <property type="term" value="F:ADP binding"/>
    <property type="evidence" value="ECO:0007669"/>
    <property type="project" value="InterPro"/>
</dbReference>
<dbReference type="GO" id="GO:0006952">
    <property type="term" value="P:defense response"/>
    <property type="evidence" value="ECO:0007669"/>
    <property type="project" value="UniProtKB-KW"/>
</dbReference>
<feature type="domain" description="Disease resistance protein winged helix" evidence="9">
    <location>
        <begin position="664"/>
        <end position="734"/>
    </location>
</feature>
<dbReference type="InterPro" id="IPR036388">
    <property type="entry name" value="WH-like_DNA-bd_sf"/>
</dbReference>
<sequence length="1688" mass="188946">MELAVSAASWAVGKALAPVTGGLLEAWAASEGLGPNVDALKVELLYAQAMLENTRGREIRSPSLKELLSKLRQLAYDADDVLDELEYFRIQDELDGTYHAADAHAGGCVHGLALNARHTARAVAAKLNLCSGGSAGDVIVAGDPAQQDKNAKQGCLSASVCSCGGRQTVSSLPPSPTNQDDGQEAAPACGISKRLLFSLPCCFFILPSVGACSDLSEDHNMTGNGRQFLGAVLPPKVQRCFSGVCLCRKRETSSSPPAPSNQCEKKVGGGCGCLLKVTSTARSAAQVVGKCFPCCSFPSDGDDNTHPGMLEKTNMPEDQRRFLCWTSKVQKGKNTALPPELKFNRVNISTKMKDVIEHLKPICAKVSNILNLEFMGTNRITEKDIAKKRPITTPETTEPQLYGRKQQKKIILDIARGNSSADKELVVLPIVGPGGIGKTTFTQHVYEELKNNTFEVAIWICVSLNFNAGRLAQEAVKKVPKVVNEKENSSVEELIEQRLKAKRFLLVLDDMWACHEDEWKKLLAPFRRGGGKGSMVIVTTRIREVAKMVIKTVHCPIEMERLEGEDFMHFFEACIFGGQQPWEGHTDLREVGENIVSKMKGFPLAAKTVGRLLRSQLTLEHWTKVLESKEWELQTNDDDIMPALKLSYDYLPFHLQQCFYYCGLFPEDYEFDSKELVHLWIGLDIVQPCDLTRRIEDVGLNYLNGLVNHGFLKENERKDGSPYYVVHDLLHNLAVNISSFECLSICSSNVKSIQIRQDVRHLSIIVDNKEVEDINTFKYYKDDLSVLDKRLNVENLRTLMVFGEHSGSFAKTFCDLFEKARALRAIYLFGASSYAMKDMLNKLPKHIHLRYLRIKSTDGTEDIDFNLSALTRLYHLEVIDMQEFKGHCGFTFTRHMSNLAKLRHFLVPQDKLQLHSNIVEVGKLKLLQELRWFEVGRETKGFELSQLGQLSELGGSLSISSLERIRAMEDVHEARLKQIKHLHKLTLEWDANRPKKDTIHEENVLEILIPPSALKDLCIRGHGGTKCPQWLGENLSVKKLESLHLDGVAWNIFPPIGEFSLVNEPREEISNNNICHDKFQNLKRLELVMLPSLRSWIVKAPCHLFAQLEVLVIRDCFELTELSFSHSTCCQQQKEAKINWFPRLRELNIEDCPKLLSFPPVPWTTTPCSVRIKGVGSYLEKLVCEEDYKYEYSLVIEMKDALVSELWNVLAFDSLTELKELNMDRCPPLPLHHFQMLSSLKSLTLYRGSSIVFPLVEGERHAEYQSPAECITVSGWDASAKELTQVLTYFPNLSELNVWSGKKITGLAVVEKQATETPALVSSDNKVDDDVEIEQQEGTRGEEEIDASSAEGLLLLPSQLQKLWIIDCPELSLSSCSGPADYKYNKEAGRTSPGRGLQGLRSLRSLKIWYCPRFLSSYSSSSSSSCFPFPPSLEHLSLDGAVGTATPLPLSNLASLTDLNIRGRGELRGEGQWHLLAQDRLTKLNVRGTPNFFAGPEPPLPHEQEFPSSSSKLQVLKTDDVAGVLAAPICTLLSPSLTDLRFCWDEEVDRFTKEQEDALRLLTSLEEITFKVCNKLQGLPVGLQGLRNLKRLNIWCCEAIRSLPKDGLPISLQELKLSYCPAIQSLPKDCLPSSLQKLVISYCRAIRSLPKVSDLPSPLRELDVRGSENEELRRQCRKLIGIIPVVYA</sequence>
<feature type="domain" description="R13L1/DRL21-like LRR repeat region" evidence="10">
    <location>
        <begin position="944"/>
        <end position="1060"/>
    </location>
</feature>
<comment type="similarity">
    <text evidence="1">Belongs to the disease resistance NB-LRR family.</text>
</comment>
<dbReference type="Pfam" id="PF23559">
    <property type="entry name" value="WHD_DRP"/>
    <property type="match status" value="1"/>
</dbReference>
<dbReference type="Gene3D" id="1.10.10.10">
    <property type="entry name" value="Winged helix-like DNA-binding domain superfamily/Winged helix DNA-binding domain"/>
    <property type="match status" value="1"/>
</dbReference>
<organism evidence="11 12">
    <name type="scientific">Miscanthus lutarioriparius</name>
    <dbReference type="NCBI Taxonomy" id="422564"/>
    <lineage>
        <taxon>Eukaryota</taxon>
        <taxon>Viridiplantae</taxon>
        <taxon>Streptophyta</taxon>
        <taxon>Embryophyta</taxon>
        <taxon>Tracheophyta</taxon>
        <taxon>Spermatophyta</taxon>
        <taxon>Magnoliopsida</taxon>
        <taxon>Liliopsida</taxon>
        <taxon>Poales</taxon>
        <taxon>Poaceae</taxon>
        <taxon>PACMAD clade</taxon>
        <taxon>Panicoideae</taxon>
        <taxon>Andropogonodae</taxon>
        <taxon>Andropogoneae</taxon>
        <taxon>Saccharinae</taxon>
        <taxon>Miscanthus</taxon>
    </lineage>
</organism>
<evidence type="ECO:0000313" key="12">
    <source>
        <dbReference type="Proteomes" id="UP000604825"/>
    </source>
</evidence>
<keyword evidence="4" id="KW-0547">Nucleotide-binding</keyword>
<dbReference type="Gene3D" id="1.20.5.4130">
    <property type="match status" value="1"/>
</dbReference>
<keyword evidence="3" id="KW-0677">Repeat</keyword>
<name>A0A811QMF0_9POAL</name>
<feature type="domain" description="NB-ARC" evidence="7">
    <location>
        <begin position="423"/>
        <end position="576"/>
    </location>
</feature>
<comment type="caution">
    <text evidence="11">The sequence shown here is derived from an EMBL/GenBank/DDBJ whole genome shotgun (WGS) entry which is preliminary data.</text>
</comment>
<proteinExistence type="inferred from homology"/>
<evidence type="ECO:0000259" key="8">
    <source>
        <dbReference type="Pfam" id="PF18052"/>
    </source>
</evidence>
<accession>A0A811QMF0</accession>
<evidence type="ECO:0000256" key="6">
    <source>
        <dbReference type="ARBA" id="ARBA00022840"/>
    </source>
</evidence>
<evidence type="ECO:0000259" key="10">
    <source>
        <dbReference type="Pfam" id="PF25019"/>
    </source>
</evidence>
<dbReference type="InterPro" id="IPR056789">
    <property type="entry name" value="LRR_R13L1-DRL21"/>
</dbReference>
<keyword evidence="12" id="KW-1185">Reference proteome</keyword>
<dbReference type="PANTHER" id="PTHR36766:SF45">
    <property type="entry name" value="NB-ARC DOMAIN-CONTAINING PROTEIN"/>
    <property type="match status" value="1"/>
</dbReference>